<evidence type="ECO:0000313" key="1">
    <source>
        <dbReference type="EMBL" id="KXS95884.1"/>
    </source>
</evidence>
<evidence type="ECO:0000313" key="2">
    <source>
        <dbReference type="Proteomes" id="UP000070133"/>
    </source>
</evidence>
<gene>
    <name evidence="1" type="ORF">AC578_9952</name>
</gene>
<protein>
    <submittedName>
        <fullName evidence="1">Uncharacterized protein</fullName>
    </submittedName>
</protein>
<sequence>MLLNVNLMIWTLLPKPGTLPPTIRDVGTPLEHVRHKPHPPSRTTASTANTVAMNLDSLYAFQHALATTLINWNDGIMMTLDALHNDADLLFTAYDILPDGAPNTLDNAFSMPCSHLTADYPRHWIINS</sequence>
<accession>A0A139H0D3</accession>
<name>A0A139H0D3_9PEZI</name>
<dbReference type="AlphaFoldDB" id="A0A139H0D3"/>
<comment type="caution">
    <text evidence="1">The sequence shown here is derived from an EMBL/GenBank/DDBJ whole genome shotgun (WGS) entry which is preliminary data.</text>
</comment>
<reference evidence="1 2" key="1">
    <citation type="submission" date="2015-07" db="EMBL/GenBank/DDBJ databases">
        <title>Comparative genomics of the Sigatoka disease complex on banana suggests a link between parallel evolutionary changes in Pseudocercospora fijiensis and Pseudocercospora eumusae and increased virulence on the banana host.</title>
        <authorList>
            <person name="Chang T.-C."/>
            <person name="Salvucci A."/>
            <person name="Crous P.W."/>
            <person name="Stergiopoulos I."/>
        </authorList>
    </citation>
    <scope>NUCLEOTIDE SEQUENCE [LARGE SCALE GENOMIC DNA]</scope>
    <source>
        <strain evidence="1 2">CBS 114824</strain>
    </source>
</reference>
<dbReference type="Proteomes" id="UP000070133">
    <property type="component" value="Unassembled WGS sequence"/>
</dbReference>
<keyword evidence="2" id="KW-1185">Reference proteome</keyword>
<proteinExistence type="predicted"/>
<dbReference type="EMBL" id="LFZN01000195">
    <property type="protein sequence ID" value="KXS95884.1"/>
    <property type="molecule type" value="Genomic_DNA"/>
</dbReference>
<organism evidence="1 2">
    <name type="scientific">Pseudocercospora eumusae</name>
    <dbReference type="NCBI Taxonomy" id="321146"/>
    <lineage>
        <taxon>Eukaryota</taxon>
        <taxon>Fungi</taxon>
        <taxon>Dikarya</taxon>
        <taxon>Ascomycota</taxon>
        <taxon>Pezizomycotina</taxon>
        <taxon>Dothideomycetes</taxon>
        <taxon>Dothideomycetidae</taxon>
        <taxon>Mycosphaerellales</taxon>
        <taxon>Mycosphaerellaceae</taxon>
        <taxon>Pseudocercospora</taxon>
    </lineage>
</organism>